<dbReference type="GO" id="GO:0016791">
    <property type="term" value="F:phosphatase activity"/>
    <property type="evidence" value="ECO:0007669"/>
    <property type="project" value="TreeGrafter"/>
</dbReference>
<protein>
    <submittedName>
        <fullName evidence="2">Histidine phosphatase family protein</fullName>
    </submittedName>
</protein>
<dbReference type="GO" id="GO:0005737">
    <property type="term" value="C:cytoplasm"/>
    <property type="evidence" value="ECO:0007669"/>
    <property type="project" value="TreeGrafter"/>
</dbReference>
<evidence type="ECO:0000256" key="1">
    <source>
        <dbReference type="PIRSR" id="PIRSR613078-2"/>
    </source>
</evidence>
<dbReference type="OrthoDB" id="9793115at2"/>
<feature type="binding site" evidence="1">
    <location>
        <begin position="7"/>
        <end position="14"/>
    </location>
    <ligand>
        <name>substrate</name>
    </ligand>
</feature>
<feature type="binding site" evidence="1">
    <location>
        <position position="58"/>
    </location>
    <ligand>
        <name>substrate</name>
    </ligand>
</feature>
<dbReference type="SUPFAM" id="SSF53254">
    <property type="entry name" value="Phosphoglycerate mutase-like"/>
    <property type="match status" value="1"/>
</dbReference>
<dbReference type="PROSITE" id="PS00175">
    <property type="entry name" value="PG_MUTASE"/>
    <property type="match status" value="1"/>
</dbReference>
<accession>A0A3G8ZI32</accession>
<dbReference type="Gene3D" id="3.40.50.1240">
    <property type="entry name" value="Phosphoglycerate mutase-like"/>
    <property type="match status" value="1"/>
</dbReference>
<dbReference type="AlphaFoldDB" id="A0A3G8ZI32"/>
<dbReference type="PANTHER" id="PTHR48100:SF58">
    <property type="entry name" value="PE-PGRS FAMILY PROTEIN PE_PGRS11"/>
    <property type="match status" value="1"/>
</dbReference>
<gene>
    <name evidence="2" type="ORF">EH165_01500</name>
</gene>
<dbReference type="RefSeq" id="WP_124797724.1">
    <property type="nucleotide sequence ID" value="NZ_CP034170.1"/>
</dbReference>
<evidence type="ECO:0000313" key="3">
    <source>
        <dbReference type="Proteomes" id="UP000268084"/>
    </source>
</evidence>
<keyword evidence="3" id="KW-1185">Reference proteome</keyword>
<dbReference type="InterPro" id="IPR050275">
    <property type="entry name" value="PGM_Phosphatase"/>
</dbReference>
<dbReference type="PANTHER" id="PTHR48100">
    <property type="entry name" value="BROAD-SPECIFICITY PHOSPHATASE YOR283W-RELATED"/>
    <property type="match status" value="1"/>
</dbReference>
<dbReference type="EMBL" id="CP034170">
    <property type="protein sequence ID" value="AZI57039.1"/>
    <property type="molecule type" value="Genomic_DNA"/>
</dbReference>
<dbReference type="InterPro" id="IPR001345">
    <property type="entry name" value="PG/BPGM_mutase_AS"/>
</dbReference>
<dbReference type="CDD" id="cd07067">
    <property type="entry name" value="HP_PGM_like"/>
    <property type="match status" value="1"/>
</dbReference>
<dbReference type="KEGG" id="nak:EH165_01500"/>
<reference evidence="2 3" key="2">
    <citation type="submission" date="2018-12" db="EMBL/GenBank/DDBJ databases">
        <title>Nakamurella antarcticus sp. nov., isolated from Antarctica South Shetland Islands soil.</title>
        <authorList>
            <person name="Peng F."/>
        </authorList>
    </citation>
    <scope>NUCLEOTIDE SEQUENCE [LARGE SCALE GENOMIC DNA]</scope>
    <source>
        <strain evidence="2 3">S14-144</strain>
    </source>
</reference>
<name>A0A3G8ZI32_9ACTN</name>
<dbReference type="Proteomes" id="UP000268084">
    <property type="component" value="Chromosome"/>
</dbReference>
<sequence length="202" mass="21670">MKLILIRHGETPANVAGELDTAVPGPGLTERGMEQAAALVDRFRGVDFDVIYASTHTRAQLTAAPLAADRATEVLIRSGFREFSVGALEKRSDPEALSIFIETVKRWILGDTELSMAGGESAADIVRRFDAEIAEVAATGVQTAVIVSHGGALRIWAAARANNIDTDFALANYLVNTAVVILEGNPQQGWHCASWDLAPEHH</sequence>
<dbReference type="Pfam" id="PF00300">
    <property type="entry name" value="His_Phos_1"/>
    <property type="match status" value="1"/>
</dbReference>
<evidence type="ECO:0000313" key="2">
    <source>
        <dbReference type="EMBL" id="AZI57039.1"/>
    </source>
</evidence>
<organism evidence="2 3">
    <name type="scientific">Nakamurella antarctica</name>
    <dbReference type="NCBI Taxonomy" id="1902245"/>
    <lineage>
        <taxon>Bacteria</taxon>
        <taxon>Bacillati</taxon>
        <taxon>Actinomycetota</taxon>
        <taxon>Actinomycetes</taxon>
        <taxon>Nakamurellales</taxon>
        <taxon>Nakamurellaceae</taxon>
        <taxon>Nakamurella</taxon>
    </lineage>
</organism>
<dbReference type="SMART" id="SM00855">
    <property type="entry name" value="PGAM"/>
    <property type="match status" value="1"/>
</dbReference>
<dbReference type="InterPro" id="IPR013078">
    <property type="entry name" value="His_Pase_superF_clade-1"/>
</dbReference>
<proteinExistence type="predicted"/>
<reference evidence="2 3" key="1">
    <citation type="submission" date="2018-11" db="EMBL/GenBank/DDBJ databases">
        <authorList>
            <person name="Da X."/>
        </authorList>
    </citation>
    <scope>NUCLEOTIDE SEQUENCE [LARGE SCALE GENOMIC DNA]</scope>
    <source>
        <strain evidence="2 3">S14-144</strain>
    </source>
</reference>
<dbReference type="InterPro" id="IPR029033">
    <property type="entry name" value="His_PPase_superfam"/>
</dbReference>